<protein>
    <submittedName>
        <fullName evidence="1">Uncharacterized protein</fullName>
    </submittedName>
</protein>
<evidence type="ECO:0000313" key="1">
    <source>
        <dbReference type="EMBL" id="SHG16454.1"/>
    </source>
</evidence>
<dbReference type="EMBL" id="FQVT01000005">
    <property type="protein sequence ID" value="SHG16454.1"/>
    <property type="molecule type" value="Genomic_DNA"/>
</dbReference>
<sequence length="33" mass="3695">MLKKIKTYRELSEVRGINYGKGVRGSSVNALNL</sequence>
<dbReference type="AlphaFoldDB" id="A0A1M5HKG7"/>
<name>A0A1M5HKG7_SALEC</name>
<dbReference type="STRING" id="1073325.SAMN05444483_105189"/>
<reference evidence="2" key="1">
    <citation type="submission" date="2016-11" db="EMBL/GenBank/DDBJ databases">
        <authorList>
            <person name="Varghese N."/>
            <person name="Submissions S."/>
        </authorList>
    </citation>
    <scope>NUCLEOTIDE SEQUENCE [LARGE SCALE GENOMIC DNA]</scope>
    <source>
        <strain evidence="2">DSM 24579</strain>
    </source>
</reference>
<organism evidence="1 2">
    <name type="scientific">Salegentibacter echinorum</name>
    <dbReference type="NCBI Taxonomy" id="1073325"/>
    <lineage>
        <taxon>Bacteria</taxon>
        <taxon>Pseudomonadati</taxon>
        <taxon>Bacteroidota</taxon>
        <taxon>Flavobacteriia</taxon>
        <taxon>Flavobacteriales</taxon>
        <taxon>Flavobacteriaceae</taxon>
        <taxon>Salegentibacter</taxon>
    </lineage>
</organism>
<accession>A0A1M5HKG7</accession>
<keyword evidence="2" id="KW-1185">Reference proteome</keyword>
<dbReference type="Proteomes" id="UP000183945">
    <property type="component" value="Unassembled WGS sequence"/>
</dbReference>
<gene>
    <name evidence="1" type="ORF">SAMN05444483_105189</name>
</gene>
<proteinExistence type="predicted"/>
<evidence type="ECO:0000313" key="2">
    <source>
        <dbReference type="Proteomes" id="UP000183945"/>
    </source>
</evidence>